<reference evidence="8" key="1">
    <citation type="journal article" date="2012" name="Science">
        <title>The Paleozoic origin of enzymatic lignin decomposition reconstructed from 31 fungal genomes.</title>
        <authorList>
            <person name="Floudas D."/>
            <person name="Binder M."/>
            <person name="Riley R."/>
            <person name="Barry K."/>
            <person name="Blanchette R.A."/>
            <person name="Henrissat B."/>
            <person name="Martinez A.T."/>
            <person name="Otillar R."/>
            <person name="Spatafora J.W."/>
            <person name="Yadav J.S."/>
            <person name="Aerts A."/>
            <person name="Benoit I."/>
            <person name="Boyd A."/>
            <person name="Carlson A."/>
            <person name="Copeland A."/>
            <person name="Coutinho P.M."/>
            <person name="de Vries R.P."/>
            <person name="Ferreira P."/>
            <person name="Findley K."/>
            <person name="Foster B."/>
            <person name="Gaskell J."/>
            <person name="Glotzer D."/>
            <person name="Gorecki P."/>
            <person name="Heitman J."/>
            <person name="Hesse C."/>
            <person name="Hori C."/>
            <person name="Igarashi K."/>
            <person name="Jurgens J.A."/>
            <person name="Kallen N."/>
            <person name="Kersten P."/>
            <person name="Kohler A."/>
            <person name="Kuees U."/>
            <person name="Kumar T.K.A."/>
            <person name="Kuo A."/>
            <person name="LaButti K."/>
            <person name="Larrondo L.F."/>
            <person name="Lindquist E."/>
            <person name="Ling A."/>
            <person name="Lombard V."/>
            <person name="Lucas S."/>
            <person name="Lundell T."/>
            <person name="Martin R."/>
            <person name="McLaughlin D.J."/>
            <person name="Morgenstern I."/>
            <person name="Morin E."/>
            <person name="Murat C."/>
            <person name="Nagy L.G."/>
            <person name="Nolan M."/>
            <person name="Ohm R.A."/>
            <person name="Patyshakuliyeva A."/>
            <person name="Rokas A."/>
            <person name="Ruiz-Duenas F.J."/>
            <person name="Sabat G."/>
            <person name="Salamov A."/>
            <person name="Samejima M."/>
            <person name="Schmutz J."/>
            <person name="Slot J.C."/>
            <person name="St John F."/>
            <person name="Stenlid J."/>
            <person name="Sun H."/>
            <person name="Sun S."/>
            <person name="Syed K."/>
            <person name="Tsang A."/>
            <person name="Wiebenga A."/>
            <person name="Young D."/>
            <person name="Pisabarro A."/>
            <person name="Eastwood D.C."/>
            <person name="Martin F."/>
            <person name="Cullen D."/>
            <person name="Grigoriev I.V."/>
            <person name="Hibbett D.S."/>
        </authorList>
    </citation>
    <scope>NUCLEOTIDE SEQUENCE [LARGE SCALE GENOMIC DNA]</scope>
    <source>
        <strain evidence="8">HHB-11173 SS5</strain>
    </source>
</reference>
<dbReference type="CDD" id="cd18793">
    <property type="entry name" value="SF2_C_SNF"/>
    <property type="match status" value="1"/>
</dbReference>
<dbReference type="RefSeq" id="XP_007387980.1">
    <property type="nucleotide sequence ID" value="XM_007387918.1"/>
</dbReference>
<feature type="compositionally biased region" description="Polar residues" evidence="4">
    <location>
        <begin position="53"/>
        <end position="63"/>
    </location>
</feature>
<feature type="compositionally biased region" description="Low complexity" evidence="4">
    <location>
        <begin position="64"/>
        <end position="79"/>
    </location>
</feature>
<dbReference type="InterPro" id="IPR050628">
    <property type="entry name" value="SNF2_RAD54_helicase_TF"/>
</dbReference>
<dbReference type="InterPro" id="IPR038718">
    <property type="entry name" value="SNF2-like_sf"/>
</dbReference>
<dbReference type="Gene3D" id="3.40.50.10810">
    <property type="entry name" value="Tandem AAA-ATPase domain"/>
    <property type="match status" value="1"/>
</dbReference>
<dbReference type="EMBL" id="JH687553">
    <property type="protein sequence ID" value="EIN04587.1"/>
    <property type="molecule type" value="Genomic_DNA"/>
</dbReference>
<evidence type="ECO:0000259" key="5">
    <source>
        <dbReference type="PROSITE" id="PS51192"/>
    </source>
</evidence>
<keyword evidence="8" id="KW-1185">Reference proteome</keyword>
<dbReference type="InterPro" id="IPR049730">
    <property type="entry name" value="SNF2/RAD54-like_C"/>
</dbReference>
<dbReference type="InterPro" id="IPR027417">
    <property type="entry name" value="P-loop_NTPase"/>
</dbReference>
<dbReference type="SMART" id="SM00487">
    <property type="entry name" value="DEXDc"/>
    <property type="match status" value="1"/>
</dbReference>
<feature type="domain" description="Helicase C-terminal" evidence="6">
    <location>
        <begin position="485"/>
        <end position="643"/>
    </location>
</feature>
<gene>
    <name evidence="7" type="ORF">PUNSTDRAFT_128177</name>
</gene>
<dbReference type="InterPro" id="IPR000330">
    <property type="entry name" value="SNF2_N"/>
</dbReference>
<evidence type="ECO:0000256" key="4">
    <source>
        <dbReference type="SAM" id="MobiDB-lite"/>
    </source>
</evidence>
<dbReference type="HOGENOM" id="CLU_000315_2_8_1"/>
<dbReference type="CDD" id="cd18008">
    <property type="entry name" value="DEXDc_SHPRH-like"/>
    <property type="match status" value="1"/>
</dbReference>
<dbReference type="Pfam" id="PF00271">
    <property type="entry name" value="Helicase_C"/>
    <property type="match status" value="1"/>
</dbReference>
<dbReference type="GO" id="GO:0016787">
    <property type="term" value="F:hydrolase activity"/>
    <property type="evidence" value="ECO:0007669"/>
    <property type="project" value="UniProtKB-KW"/>
</dbReference>
<dbReference type="InterPro" id="IPR014001">
    <property type="entry name" value="Helicase_ATP-bd"/>
</dbReference>
<protein>
    <recommendedName>
        <fullName evidence="9">P-loop containing nucleoside triphosphate hydrolase protein</fullName>
    </recommendedName>
</protein>
<dbReference type="Proteomes" id="UP000054196">
    <property type="component" value="Unassembled WGS sequence"/>
</dbReference>
<dbReference type="SUPFAM" id="SSF52540">
    <property type="entry name" value="P-loop containing nucleoside triphosphate hydrolases"/>
    <property type="match status" value="2"/>
</dbReference>
<dbReference type="eggNOG" id="KOG1001">
    <property type="taxonomic scope" value="Eukaryota"/>
</dbReference>
<evidence type="ECO:0000259" key="6">
    <source>
        <dbReference type="PROSITE" id="PS51194"/>
    </source>
</evidence>
<evidence type="ECO:0000256" key="3">
    <source>
        <dbReference type="ARBA" id="ARBA00022840"/>
    </source>
</evidence>
<dbReference type="GO" id="GO:0006281">
    <property type="term" value="P:DNA repair"/>
    <property type="evidence" value="ECO:0007669"/>
    <property type="project" value="TreeGrafter"/>
</dbReference>
<dbReference type="GO" id="GO:0008094">
    <property type="term" value="F:ATP-dependent activity, acting on DNA"/>
    <property type="evidence" value="ECO:0007669"/>
    <property type="project" value="TreeGrafter"/>
</dbReference>
<accession>R7S465</accession>
<proteinExistence type="predicted"/>
<keyword evidence="2" id="KW-0378">Hydrolase</keyword>
<dbReference type="OrthoDB" id="423559at2759"/>
<evidence type="ECO:0000256" key="2">
    <source>
        <dbReference type="ARBA" id="ARBA00022801"/>
    </source>
</evidence>
<keyword evidence="1" id="KW-0547">Nucleotide-binding</keyword>
<dbReference type="PROSITE" id="PS51192">
    <property type="entry name" value="HELICASE_ATP_BIND_1"/>
    <property type="match status" value="1"/>
</dbReference>
<dbReference type="InterPro" id="IPR001650">
    <property type="entry name" value="Helicase_C-like"/>
</dbReference>
<dbReference type="GeneID" id="18878114"/>
<dbReference type="AlphaFoldDB" id="R7S465"/>
<dbReference type="GO" id="GO:0005524">
    <property type="term" value="F:ATP binding"/>
    <property type="evidence" value="ECO:0007669"/>
    <property type="project" value="UniProtKB-KW"/>
</dbReference>
<evidence type="ECO:0000313" key="7">
    <source>
        <dbReference type="EMBL" id="EIN04587.1"/>
    </source>
</evidence>
<dbReference type="SMART" id="SM00490">
    <property type="entry name" value="HELICc"/>
    <property type="match status" value="1"/>
</dbReference>
<dbReference type="GO" id="GO:0005634">
    <property type="term" value="C:nucleus"/>
    <property type="evidence" value="ECO:0007669"/>
    <property type="project" value="TreeGrafter"/>
</dbReference>
<evidence type="ECO:0000313" key="8">
    <source>
        <dbReference type="Proteomes" id="UP000054196"/>
    </source>
</evidence>
<feature type="region of interest" description="Disordered" evidence="4">
    <location>
        <begin position="40"/>
        <end position="102"/>
    </location>
</feature>
<dbReference type="PANTHER" id="PTHR45626">
    <property type="entry name" value="TRANSCRIPTION TERMINATION FACTOR 2-RELATED"/>
    <property type="match status" value="1"/>
</dbReference>
<dbReference type="Gene3D" id="3.40.50.300">
    <property type="entry name" value="P-loop containing nucleotide triphosphate hydrolases"/>
    <property type="match status" value="1"/>
</dbReference>
<evidence type="ECO:0000256" key="1">
    <source>
        <dbReference type="ARBA" id="ARBA00022741"/>
    </source>
</evidence>
<dbReference type="KEGG" id="psq:PUNSTDRAFT_128177"/>
<dbReference type="PANTHER" id="PTHR45626:SF14">
    <property type="entry name" value="ATP-DEPENDENT DNA HELICASE (EUROFUNG)"/>
    <property type="match status" value="1"/>
</dbReference>
<dbReference type="PROSITE" id="PS51194">
    <property type="entry name" value="HELICASE_CTER"/>
    <property type="match status" value="1"/>
</dbReference>
<sequence length="654" mass="73202">MGKLYPPNCKNGDMQAEDALSASFSALGIKEMDSDEENSLFASFSKADGGRRAQTSLQDSRNTVSKGSAGVSPSAASAKIKTKPRVSRVKHDSPSAPVPSIAGTKVCNSEDTLRSISSASSGTKFNLAKDIVLKPYQVAGVEWLIRRESKGQSGSLLADDMGLGKTVQSIGLIMERHKPGQQPTLVIAPGSLLSQWEKELNKFAPSLRVLKHHGPGRFKGELRPTKRHWTHVESVMSDYAQFQGYHVVISTPRTLLSEYDTYKRDPNALGSPMIRSKFFRFVLDEAHVIRNKSTKTWAACMAIDVTHRVALGATPVQNTEDDIRSILEFLRVRHDNKPLPAILSTCMLRRLKTDQVDGKSLLDLPERTVELVYCIFDSDEQEFYDALESRITAVSNRYYERGTLFQSYHVIWTLLLRERQACDHPSLVTDTWQRDEEALDGKHTNSFCAFCRVQLGANSQLRNRNRSLTHESENVLPLSSTKIRKILELLRKVIPAEEKTIIFSNFTTFLDKLQPFLDHAVDGTMSLRERDLVLDTLQTNPHVKVILVSFKAGGIALKGLNLTSCNNVILADLWWNPALEEQAFDRAHRIGQKRDVRIYKLVVPGTIEDRMLAIQGNKRRLAASILDGGDVAETQKLTRDEVEMLLQIHPQDSG</sequence>
<evidence type="ECO:0008006" key="9">
    <source>
        <dbReference type="Google" id="ProtNLM"/>
    </source>
</evidence>
<keyword evidence="3" id="KW-0067">ATP-binding</keyword>
<feature type="domain" description="Helicase ATP-binding" evidence="5">
    <location>
        <begin position="146"/>
        <end position="333"/>
    </location>
</feature>
<name>R7S465_PUNST</name>
<dbReference type="Pfam" id="PF00176">
    <property type="entry name" value="SNF2-rel_dom"/>
    <property type="match status" value="2"/>
</dbReference>
<dbReference type="OMA" id="NEVPQNP"/>
<organism evidence="7 8">
    <name type="scientific">Punctularia strigosozonata (strain HHB-11173)</name>
    <name type="common">White-rot fungus</name>
    <dbReference type="NCBI Taxonomy" id="741275"/>
    <lineage>
        <taxon>Eukaryota</taxon>
        <taxon>Fungi</taxon>
        <taxon>Dikarya</taxon>
        <taxon>Basidiomycota</taxon>
        <taxon>Agaricomycotina</taxon>
        <taxon>Agaricomycetes</taxon>
        <taxon>Corticiales</taxon>
        <taxon>Punctulariaceae</taxon>
        <taxon>Punctularia</taxon>
    </lineage>
</organism>